<evidence type="ECO:0000313" key="6">
    <source>
        <dbReference type="EMBL" id="CCA72372.1"/>
    </source>
</evidence>
<evidence type="ECO:0000256" key="2">
    <source>
        <dbReference type="ARBA" id="ARBA00010727"/>
    </source>
</evidence>
<dbReference type="GO" id="GO:0003697">
    <property type="term" value="F:single-stranded DNA binding"/>
    <property type="evidence" value="ECO:0007669"/>
    <property type="project" value="TreeGrafter"/>
</dbReference>
<reference evidence="6 7" key="1">
    <citation type="journal article" date="2011" name="PLoS Pathog.">
        <title>Endophytic Life Strategies Decoded by Genome and Transcriptome Analyses of the Mutualistic Root Symbiont Piriformospora indica.</title>
        <authorList>
            <person name="Zuccaro A."/>
            <person name="Lahrmann U."/>
            <person name="Guldener U."/>
            <person name="Langen G."/>
            <person name="Pfiffi S."/>
            <person name="Biedenkopf D."/>
            <person name="Wong P."/>
            <person name="Samans B."/>
            <person name="Grimm C."/>
            <person name="Basiewicz M."/>
            <person name="Murat C."/>
            <person name="Martin F."/>
            <person name="Kogel K.H."/>
        </authorList>
    </citation>
    <scope>NUCLEOTIDE SEQUENCE [LARGE SCALE GENOMIC DNA]</scope>
    <source>
        <strain evidence="6 7">DSM 11827</strain>
    </source>
</reference>
<dbReference type="PANTHER" id="PTHR10507:SF0">
    <property type="entry name" value="CELL DIVISION CONTROL PROTEIN 45 HOMOLOG"/>
    <property type="match status" value="1"/>
</dbReference>
<keyword evidence="4" id="KW-0539">Nucleus</keyword>
<keyword evidence="7" id="KW-1185">Reference proteome</keyword>
<evidence type="ECO:0000256" key="5">
    <source>
        <dbReference type="ARBA" id="ARBA00023306"/>
    </source>
</evidence>
<comment type="similarity">
    <text evidence="2">Belongs to the CDC45 family.</text>
</comment>
<comment type="caution">
    <text evidence="6">The sequence shown here is derived from an EMBL/GenBank/DDBJ whole genome shotgun (WGS) entry which is preliminary data.</text>
</comment>
<dbReference type="GO" id="GO:0006270">
    <property type="term" value="P:DNA replication initiation"/>
    <property type="evidence" value="ECO:0007669"/>
    <property type="project" value="InterPro"/>
</dbReference>
<organism evidence="6 7">
    <name type="scientific">Serendipita indica (strain DSM 11827)</name>
    <name type="common">Root endophyte fungus</name>
    <name type="synonym">Piriformospora indica</name>
    <dbReference type="NCBI Taxonomy" id="1109443"/>
    <lineage>
        <taxon>Eukaryota</taxon>
        <taxon>Fungi</taxon>
        <taxon>Dikarya</taxon>
        <taxon>Basidiomycota</taxon>
        <taxon>Agaricomycotina</taxon>
        <taxon>Agaricomycetes</taxon>
        <taxon>Sebacinales</taxon>
        <taxon>Serendipitaceae</taxon>
        <taxon>Serendipita</taxon>
    </lineage>
</organism>
<dbReference type="HOGENOM" id="CLU_2062380_0_0_1"/>
<keyword evidence="5" id="KW-0131">Cell cycle</keyword>
<dbReference type="PANTHER" id="PTHR10507">
    <property type="entry name" value="CDC45-RELATED PROTEIN"/>
    <property type="match status" value="1"/>
</dbReference>
<keyword evidence="3" id="KW-0235">DNA replication</keyword>
<accession>G4TM29</accession>
<dbReference type="STRING" id="1109443.G4TM29"/>
<gene>
    <name evidence="6" type="ORF">PIIN_06306</name>
</gene>
<protein>
    <submittedName>
        <fullName evidence="6">Uncharacterized protein</fullName>
    </submittedName>
</protein>
<evidence type="ECO:0000256" key="4">
    <source>
        <dbReference type="ARBA" id="ARBA00023242"/>
    </source>
</evidence>
<dbReference type="Pfam" id="PF02724">
    <property type="entry name" value="CDC45"/>
    <property type="match status" value="1"/>
</dbReference>
<name>G4TM29_SERID</name>
<dbReference type="GO" id="GO:1902977">
    <property type="term" value="P:mitotic DNA replication preinitiation complex assembly"/>
    <property type="evidence" value="ECO:0007669"/>
    <property type="project" value="TreeGrafter"/>
</dbReference>
<evidence type="ECO:0000313" key="7">
    <source>
        <dbReference type="Proteomes" id="UP000007148"/>
    </source>
</evidence>
<dbReference type="GO" id="GO:0003688">
    <property type="term" value="F:DNA replication origin binding"/>
    <property type="evidence" value="ECO:0007669"/>
    <property type="project" value="TreeGrafter"/>
</dbReference>
<dbReference type="InterPro" id="IPR003874">
    <property type="entry name" value="CDC45"/>
</dbReference>
<proteinExistence type="inferred from homology"/>
<dbReference type="GO" id="GO:0031261">
    <property type="term" value="C:DNA replication preinitiation complex"/>
    <property type="evidence" value="ECO:0007669"/>
    <property type="project" value="TreeGrafter"/>
</dbReference>
<evidence type="ECO:0000256" key="3">
    <source>
        <dbReference type="ARBA" id="ARBA00022705"/>
    </source>
</evidence>
<dbReference type="eggNOG" id="KOG2475">
    <property type="taxonomic scope" value="Eukaryota"/>
</dbReference>
<evidence type="ECO:0000256" key="1">
    <source>
        <dbReference type="ARBA" id="ARBA00004123"/>
    </source>
</evidence>
<dbReference type="EMBL" id="CAFZ01000161">
    <property type="protein sequence ID" value="CCA72372.1"/>
    <property type="molecule type" value="Genomic_DNA"/>
</dbReference>
<dbReference type="GO" id="GO:0003682">
    <property type="term" value="F:chromatin binding"/>
    <property type="evidence" value="ECO:0007669"/>
    <property type="project" value="TreeGrafter"/>
</dbReference>
<comment type="subcellular location">
    <subcellularLocation>
        <location evidence="1">Nucleus</location>
    </subcellularLocation>
</comment>
<dbReference type="InParanoid" id="G4TM29"/>
<dbReference type="OrthoDB" id="10258882at2759"/>
<sequence>MLKEGPDLPIFVHPGNLSRLALWLVEATRDRIDPINVTRTKKKVLPFVLACLDERKGTYLVVGVLAAPEMGDLRKNQFGMAFLEAQSRSNARTRHSTFDTNVVEVDKEDLTSFLTKLQI</sequence>
<dbReference type="Proteomes" id="UP000007148">
    <property type="component" value="Unassembled WGS sequence"/>
</dbReference>
<dbReference type="AlphaFoldDB" id="G4TM29"/>
<dbReference type="GO" id="GO:0000727">
    <property type="term" value="P:double-strand break repair via break-induced replication"/>
    <property type="evidence" value="ECO:0007669"/>
    <property type="project" value="TreeGrafter"/>
</dbReference>